<dbReference type="PANTHER" id="PTHR30537">
    <property type="entry name" value="HTH-TYPE TRANSCRIPTIONAL REGULATOR"/>
    <property type="match status" value="1"/>
</dbReference>
<dbReference type="InterPro" id="IPR005119">
    <property type="entry name" value="LysR_subst-bd"/>
</dbReference>
<comment type="similarity">
    <text evidence="1">Belongs to the LysR transcriptional regulatory family.</text>
</comment>
<sequence>MPNHLQLNLIEMVNLAKIIQENGFVVGSSLTEKNNGVIEAIKQLENTLHLQLQEPGATTLQFTTVGERVLESSQRILAELEILEQHLAHQPTDLIGNISISAPADIGRQCICPLLEQFANLHSEISVELLTSDPIGNINWSNVDLIISIGPQSDSRLRALKIAPNQQIICASPAYIENHGSPQTPYDLTNHQCLVLNHMQHWRFSLADNIFEIPIMGYRHTNDGEILRQWAVAGAGIAQKSIWEVQADITAKRLVSLLTEYTIPVGALYVVYPLRQILPERCRRLIHFLQEQLAEQARFLDLIF</sequence>
<feature type="domain" description="LysR substrate-binding" evidence="2">
    <location>
        <begin position="96"/>
        <end position="293"/>
    </location>
</feature>
<evidence type="ECO:0000313" key="3">
    <source>
        <dbReference type="EMBL" id="MDE1460650.1"/>
    </source>
</evidence>
<dbReference type="InterPro" id="IPR058163">
    <property type="entry name" value="LysR-type_TF_proteobact-type"/>
</dbReference>
<name>A0ABT5U355_9GAMM</name>
<accession>A0ABT5U355</accession>
<dbReference type="PANTHER" id="PTHR30537:SF5">
    <property type="entry name" value="HTH-TYPE TRANSCRIPTIONAL ACTIVATOR TTDR-RELATED"/>
    <property type="match status" value="1"/>
</dbReference>
<reference evidence="3 4" key="1">
    <citation type="submission" date="2022-11" db="EMBL/GenBank/DDBJ databases">
        <title>Spartinivicinus poritis sp. nov., isolated from scleractinian coral Porites lutea.</title>
        <authorList>
            <person name="Zhang G."/>
            <person name="Cai L."/>
            <person name="Wei Q."/>
        </authorList>
    </citation>
    <scope>NUCLEOTIDE SEQUENCE [LARGE SCALE GENOMIC DNA]</scope>
    <source>
        <strain evidence="3 4">A2-2</strain>
    </source>
</reference>
<dbReference type="EMBL" id="JAPMOU010000001">
    <property type="protein sequence ID" value="MDE1460650.1"/>
    <property type="molecule type" value="Genomic_DNA"/>
</dbReference>
<gene>
    <name evidence="3" type="ORF">ORQ98_01595</name>
</gene>
<keyword evidence="4" id="KW-1185">Reference proteome</keyword>
<dbReference type="CDD" id="cd08422">
    <property type="entry name" value="PBP2_CrgA_like"/>
    <property type="match status" value="1"/>
</dbReference>
<dbReference type="Proteomes" id="UP001528823">
    <property type="component" value="Unassembled WGS sequence"/>
</dbReference>
<organism evidence="3 4">
    <name type="scientific">Spartinivicinus poritis</name>
    <dbReference type="NCBI Taxonomy" id="2994640"/>
    <lineage>
        <taxon>Bacteria</taxon>
        <taxon>Pseudomonadati</taxon>
        <taxon>Pseudomonadota</taxon>
        <taxon>Gammaproteobacteria</taxon>
        <taxon>Oceanospirillales</taxon>
        <taxon>Zooshikellaceae</taxon>
        <taxon>Spartinivicinus</taxon>
    </lineage>
</organism>
<evidence type="ECO:0000313" key="4">
    <source>
        <dbReference type="Proteomes" id="UP001528823"/>
    </source>
</evidence>
<evidence type="ECO:0000256" key="1">
    <source>
        <dbReference type="ARBA" id="ARBA00009437"/>
    </source>
</evidence>
<dbReference type="Pfam" id="PF03466">
    <property type="entry name" value="LysR_substrate"/>
    <property type="match status" value="1"/>
</dbReference>
<protein>
    <submittedName>
        <fullName evidence="3">Substrate binding domain-containing protein</fullName>
    </submittedName>
</protein>
<dbReference type="SUPFAM" id="SSF53850">
    <property type="entry name" value="Periplasmic binding protein-like II"/>
    <property type="match status" value="1"/>
</dbReference>
<dbReference type="Gene3D" id="3.40.190.290">
    <property type="match status" value="1"/>
</dbReference>
<proteinExistence type="inferred from homology"/>
<evidence type="ECO:0000259" key="2">
    <source>
        <dbReference type="Pfam" id="PF03466"/>
    </source>
</evidence>
<comment type="caution">
    <text evidence="3">The sequence shown here is derived from an EMBL/GenBank/DDBJ whole genome shotgun (WGS) entry which is preliminary data.</text>
</comment>
<dbReference type="RefSeq" id="WP_274687021.1">
    <property type="nucleotide sequence ID" value="NZ_JAPMOU010000001.1"/>
</dbReference>